<keyword evidence="10" id="KW-0460">Magnesium</keyword>
<evidence type="ECO:0000256" key="1">
    <source>
        <dbReference type="ARBA" id="ARBA00004173"/>
    </source>
</evidence>
<proteinExistence type="inferred from homology"/>
<evidence type="ECO:0000256" key="10">
    <source>
        <dbReference type="PIRSR" id="PIRSR606689-2"/>
    </source>
</evidence>
<evidence type="ECO:0000256" key="7">
    <source>
        <dbReference type="ARBA" id="ARBA00023128"/>
    </source>
</evidence>
<dbReference type="Gene3D" id="3.40.50.300">
    <property type="entry name" value="P-loop containing nucleotide triphosphate hydrolases"/>
    <property type="match status" value="2"/>
</dbReference>
<keyword evidence="4" id="KW-0963">Cytoplasm</keyword>
<evidence type="ECO:0000259" key="12">
    <source>
        <dbReference type="SMART" id="SM00916"/>
    </source>
</evidence>
<feature type="region of interest" description="Disordered" evidence="11">
    <location>
        <begin position="456"/>
        <end position="515"/>
    </location>
</feature>
<evidence type="ECO:0000313" key="14">
    <source>
        <dbReference type="Proteomes" id="UP000039865"/>
    </source>
</evidence>
<dbReference type="GO" id="GO:0070286">
    <property type="term" value="P:axonemal dynein complex assembly"/>
    <property type="evidence" value="ECO:0007669"/>
    <property type="project" value="InterPro"/>
</dbReference>
<keyword evidence="10" id="KW-0479">Metal-binding</keyword>
<feature type="binding site" evidence="10">
    <location>
        <position position="12"/>
    </location>
    <ligand>
        <name>Mg(2+)</name>
        <dbReference type="ChEBI" id="CHEBI:18420"/>
    </ligand>
</feature>
<evidence type="ECO:0000256" key="8">
    <source>
        <dbReference type="ARBA" id="ARBA00023134"/>
    </source>
</evidence>
<keyword evidence="8 9" id="KW-0342">GTP-binding</keyword>
<dbReference type="InterPro" id="IPR006689">
    <property type="entry name" value="Small_GTPase_ARF/SAR"/>
</dbReference>
<dbReference type="EMBL" id="CCKQ01013750">
    <property type="protein sequence ID" value="CDW85452.1"/>
    <property type="molecule type" value="Genomic_DNA"/>
</dbReference>
<dbReference type="GO" id="GO:0005739">
    <property type="term" value="C:mitochondrion"/>
    <property type="evidence" value="ECO:0007669"/>
    <property type="project" value="UniProtKB-SubCell"/>
</dbReference>
<evidence type="ECO:0000256" key="4">
    <source>
        <dbReference type="ARBA" id="ARBA00022490"/>
    </source>
</evidence>
<dbReference type="OrthoDB" id="538817at2759"/>
<dbReference type="PROSITE" id="PS51417">
    <property type="entry name" value="ARF"/>
    <property type="match status" value="1"/>
</dbReference>
<dbReference type="InterPro" id="IPR028235">
    <property type="entry name" value="DNAAF3_C"/>
</dbReference>
<feature type="binding site" evidence="9">
    <location>
        <begin position="83"/>
        <end position="86"/>
    </location>
    <ligand>
        <name>GTP</name>
        <dbReference type="ChEBI" id="CHEBI:37565"/>
    </ligand>
</feature>
<feature type="compositionally biased region" description="Basic and acidic residues" evidence="11">
    <location>
        <begin position="456"/>
        <end position="474"/>
    </location>
</feature>
<dbReference type="Pfam" id="PF14740">
    <property type="entry name" value="DUF4471"/>
    <property type="match status" value="1"/>
</dbReference>
<dbReference type="Gene3D" id="3.40.30.10">
    <property type="entry name" value="Glutaredoxin"/>
    <property type="match status" value="1"/>
</dbReference>
<evidence type="ECO:0000256" key="5">
    <source>
        <dbReference type="ARBA" id="ARBA00022741"/>
    </source>
</evidence>
<dbReference type="SUPFAM" id="SSF52833">
    <property type="entry name" value="Thioredoxin-like"/>
    <property type="match status" value="1"/>
</dbReference>
<dbReference type="AlphaFoldDB" id="A0A078AW50"/>
<keyword evidence="5 9" id="KW-0547">Nucleotide-binding</keyword>
<evidence type="ECO:0000256" key="9">
    <source>
        <dbReference type="PIRSR" id="PIRSR606689-1"/>
    </source>
</evidence>
<gene>
    <name evidence="13" type="primary">Contig19459.g20635</name>
    <name evidence="13" type="ORF">STYLEM_14529</name>
</gene>
<dbReference type="GO" id="GO:0044458">
    <property type="term" value="P:motile cilium assembly"/>
    <property type="evidence" value="ECO:0007669"/>
    <property type="project" value="TreeGrafter"/>
</dbReference>
<dbReference type="InterPro" id="IPR036249">
    <property type="entry name" value="Thioredoxin-like_sf"/>
</dbReference>
<name>A0A078AW50_STYLE</name>
<keyword evidence="7" id="KW-0496">Mitochondrion</keyword>
<dbReference type="InterPro" id="IPR027417">
    <property type="entry name" value="P-loop_NTPase"/>
</dbReference>
<dbReference type="Pfam" id="PF14737">
    <property type="entry name" value="DUF4470"/>
    <property type="match status" value="1"/>
</dbReference>
<feature type="binding site" evidence="9">
    <location>
        <begin position="5"/>
        <end position="12"/>
    </location>
    <ligand>
        <name>GTP</name>
        <dbReference type="ChEBI" id="CHEBI:37565"/>
    </ligand>
</feature>
<evidence type="ECO:0000313" key="13">
    <source>
        <dbReference type="EMBL" id="CDW85452.1"/>
    </source>
</evidence>
<comment type="subcellular location">
    <subcellularLocation>
        <location evidence="2">Cytoplasm</location>
    </subcellularLocation>
    <subcellularLocation>
        <location evidence="1">Mitochondrion</location>
    </subcellularLocation>
</comment>
<organism evidence="13 14">
    <name type="scientific">Stylonychia lemnae</name>
    <name type="common">Ciliate</name>
    <dbReference type="NCBI Taxonomy" id="5949"/>
    <lineage>
        <taxon>Eukaryota</taxon>
        <taxon>Sar</taxon>
        <taxon>Alveolata</taxon>
        <taxon>Ciliophora</taxon>
        <taxon>Intramacronucleata</taxon>
        <taxon>Spirotrichea</taxon>
        <taxon>Stichotrichia</taxon>
        <taxon>Sporadotrichida</taxon>
        <taxon>Oxytrichidae</taxon>
        <taxon>Stylonychinae</taxon>
        <taxon>Stylonychia</taxon>
    </lineage>
</organism>
<dbReference type="InParanoid" id="A0A078AW50"/>
<dbReference type="InterPro" id="IPR027974">
    <property type="entry name" value="DUF4470"/>
</dbReference>
<dbReference type="Proteomes" id="UP000039865">
    <property type="component" value="Unassembled WGS sequence"/>
</dbReference>
<dbReference type="PANTHER" id="PTHR22118">
    <property type="entry name" value="DYNEIN ASSEMBLY FACTOR 3, AXONEMAL"/>
    <property type="match status" value="1"/>
</dbReference>
<evidence type="ECO:0000256" key="2">
    <source>
        <dbReference type="ARBA" id="ARBA00004496"/>
    </source>
</evidence>
<dbReference type="Pfam" id="PF00025">
    <property type="entry name" value="Arf"/>
    <property type="match status" value="2"/>
</dbReference>
<dbReference type="InterPro" id="IPR039304">
    <property type="entry name" value="DNAAF3"/>
</dbReference>
<dbReference type="GO" id="GO:0003924">
    <property type="term" value="F:GTPase activity"/>
    <property type="evidence" value="ECO:0007669"/>
    <property type="project" value="InterPro"/>
</dbReference>
<feature type="compositionally biased region" description="Acidic residues" evidence="11">
    <location>
        <begin position="498"/>
        <end position="509"/>
    </location>
</feature>
<evidence type="ECO:0000256" key="6">
    <source>
        <dbReference type="ARBA" id="ARBA00022794"/>
    </source>
</evidence>
<dbReference type="SUPFAM" id="SSF52540">
    <property type="entry name" value="P-loop containing nucleoside triphosphate hydrolases"/>
    <property type="match status" value="1"/>
</dbReference>
<dbReference type="PANTHER" id="PTHR22118:SF14">
    <property type="entry name" value="DYNEIN AXONEMAL ASSEMBLY FACTOR 3"/>
    <property type="match status" value="1"/>
</dbReference>
<dbReference type="OMA" id="RDWRNTG"/>
<dbReference type="SMART" id="SM00177">
    <property type="entry name" value="ARF"/>
    <property type="match status" value="1"/>
</dbReference>
<dbReference type="GO" id="GO:0005525">
    <property type="term" value="F:GTP binding"/>
    <property type="evidence" value="ECO:0007669"/>
    <property type="project" value="UniProtKB-KW"/>
</dbReference>
<comment type="similarity">
    <text evidence="3">Belongs to the DNAAF3 family.</text>
</comment>
<protein>
    <submittedName>
        <fullName evidence="13">Arf-like ras superfamily gtpase</fullName>
    </submittedName>
</protein>
<dbReference type="GO" id="GO:0046872">
    <property type="term" value="F:metal ion binding"/>
    <property type="evidence" value="ECO:0007669"/>
    <property type="project" value="UniProtKB-KW"/>
</dbReference>
<feature type="domain" description="Ribosomal protein/NADH dehydrogenase" evidence="12">
    <location>
        <begin position="679"/>
        <end position="752"/>
    </location>
</feature>
<evidence type="ECO:0000256" key="11">
    <source>
        <dbReference type="SAM" id="MobiDB-lite"/>
    </source>
</evidence>
<dbReference type="InterPro" id="IPR007741">
    <property type="entry name" value="Ribosomal_mL43/mS25/NADH_DH"/>
</dbReference>
<dbReference type="SMART" id="SM00178">
    <property type="entry name" value="SAR"/>
    <property type="match status" value="1"/>
</dbReference>
<dbReference type="Pfam" id="PF05047">
    <property type="entry name" value="L51_S25_CI-B8"/>
    <property type="match status" value="1"/>
</dbReference>
<keyword evidence="14" id="KW-1185">Reference proteome</keyword>
<reference evidence="13 14" key="1">
    <citation type="submission" date="2014-06" db="EMBL/GenBank/DDBJ databases">
        <authorList>
            <person name="Swart Estienne"/>
        </authorList>
    </citation>
    <scope>NUCLEOTIDE SEQUENCE [LARGE SCALE GENOMIC DNA]</scope>
    <source>
        <strain evidence="13 14">130c</strain>
    </source>
</reference>
<keyword evidence="6" id="KW-0970">Cilium biogenesis/degradation</keyword>
<feature type="compositionally biased region" description="Acidic residues" evidence="11">
    <location>
        <begin position="475"/>
        <end position="489"/>
    </location>
</feature>
<feature type="binding site" evidence="10">
    <location>
        <position position="29"/>
    </location>
    <ligand>
        <name>Mg(2+)</name>
        <dbReference type="ChEBI" id="CHEBI:18420"/>
    </ligand>
</feature>
<sequence>MCVVGLDNAGKTTILKALSNEEIQYVMPTQGFNIKSLQQGNFKFEAWDLGGQKAIRQHWKNYYDKIDCLEDKLAGLPMLIFANKQDLISALPAEEIEEILNLDMINDRAWTICACSAKEGEGFVPFWGFSPSINFLTGTPHKLDQDEELNVLISECSDIRHTLRTLAESLPLQQNRQNTLNIYIHDKQKENLCRAVLFLTIICECQLSQRERQELFLDLYGNTLLRDKTANYLETITKELIMLVTEDSRGKSVIKDLINFETLNFKDRDEMEDIFNSYLKRNPFEIEKLRDQRLRHHFQDRYDFRRNAVDWDYQFYIKDKIPHCNITEYKDWRMNGIAYETRLVQNSIPNRTLGAYIPGKKKKTGDSILVRGFWGDIINSPYIPLGAEIESAEDREKFFKKINFQRIYVQFQLHIIVLQMCSDICAYSIGKYMHQLEKLTKFEYPFERLKHIEDQYKEEKKEDEKEEEEKKLEDIKEEDENQQDEEYKQEEEKKQLLEDEQQLEGEENKDDTTNEQIEQNAKNLVKELQKPQKTIDLSAISEEISDTISTQASETQQRHLLEGFSQAKVKIHFLSGSIDKLYLKKKYKNLFDIGVLSIHSANNIKEDMSILFKDQAKVHVETADYLAVFKPEQKEEFRVKLREKAKEAKWTLQKENPFNHHLLLTVHHHVKELRFIFCQTSAQSAGARNYVQKNYEQIKEFNPELPFIVRECKNAQPTVMARYDYGVERRVYLPNANEQEIDNVVRELVEQAKQINAAIPNRF</sequence>
<feature type="binding site" evidence="9">
    <location>
        <position position="51"/>
    </location>
    <ligand>
        <name>GTP</name>
        <dbReference type="ChEBI" id="CHEBI:37565"/>
    </ligand>
</feature>
<accession>A0A078AW50</accession>
<evidence type="ECO:0000256" key="3">
    <source>
        <dbReference type="ARBA" id="ARBA00010449"/>
    </source>
</evidence>
<dbReference type="SMART" id="SM00916">
    <property type="entry name" value="L51_S25_CI-B8"/>
    <property type="match status" value="1"/>
</dbReference>